<dbReference type="Gene3D" id="1.10.10.2830">
    <property type="match status" value="1"/>
</dbReference>
<dbReference type="EMBL" id="ATBP01001288">
    <property type="protein sequence ID" value="ETR67627.1"/>
    <property type="molecule type" value="Genomic_DNA"/>
</dbReference>
<dbReference type="SUPFAM" id="SSF109709">
    <property type="entry name" value="KorB DNA-binding domain-like"/>
    <property type="match status" value="1"/>
</dbReference>
<comment type="caution">
    <text evidence="2">The sequence shown here is derived from an EMBL/GenBank/DDBJ whole genome shotgun (WGS) entry which is preliminary data.</text>
</comment>
<evidence type="ECO:0000313" key="3">
    <source>
        <dbReference type="Proteomes" id="UP000189670"/>
    </source>
</evidence>
<protein>
    <submittedName>
        <fullName evidence="2">Putative ParB-like family protein</fullName>
    </submittedName>
</protein>
<accession>A0A1V1NYE4</accession>
<organism evidence="2 3">
    <name type="scientific">Candidatus Magnetoglobus multicellularis str. Araruama</name>
    <dbReference type="NCBI Taxonomy" id="890399"/>
    <lineage>
        <taxon>Bacteria</taxon>
        <taxon>Pseudomonadati</taxon>
        <taxon>Thermodesulfobacteriota</taxon>
        <taxon>Desulfobacteria</taxon>
        <taxon>Desulfobacterales</taxon>
        <taxon>Desulfobacteraceae</taxon>
        <taxon>Candidatus Magnetoglobus</taxon>
    </lineage>
</organism>
<dbReference type="AlphaFoldDB" id="A0A1V1NYE4"/>
<gene>
    <name evidence="2" type="ORF">OMM_11383</name>
</gene>
<dbReference type="Proteomes" id="UP000189670">
    <property type="component" value="Unassembled WGS sequence"/>
</dbReference>
<feature type="non-terminal residue" evidence="2">
    <location>
        <position position="1"/>
    </location>
</feature>
<evidence type="ECO:0000259" key="1">
    <source>
        <dbReference type="Pfam" id="PF08535"/>
    </source>
</evidence>
<feature type="domain" description="Repressor KorB" evidence="1">
    <location>
        <begin position="68"/>
        <end position="141"/>
    </location>
</feature>
<evidence type="ECO:0000313" key="2">
    <source>
        <dbReference type="EMBL" id="ETR67627.1"/>
    </source>
</evidence>
<dbReference type="InterPro" id="IPR013741">
    <property type="entry name" value="KorB_domain"/>
</dbReference>
<proteinExistence type="predicted"/>
<sequence length="254" mass="29359">SNGARILLNGFKRYRCAKKLDIRIIPYISLGSDEAYGIITFLRDSNVKSLDVMEQAHLIEELRVVYHLKNGEIARLLERSKGWVSMRTGLITEMSEVVKELIFKGEFSSYAYMYTIRKFMRMNKISKKDIETFVVAVSGKNLSIRDIKILAHGYFKGSDEFREQIKTGKISWGINHLKKEIGLAKKCTETEQVMLKDLELVQKYMQRIIGKTGDTRYKTNSFFAQSSLIIDGILSLIDIFSNTIREFNDQKRKT</sequence>
<name>A0A1V1NYE4_9BACT</name>
<dbReference type="Pfam" id="PF08535">
    <property type="entry name" value="KorB"/>
    <property type="match status" value="1"/>
</dbReference>
<reference evidence="3" key="1">
    <citation type="submission" date="2012-11" db="EMBL/GenBank/DDBJ databases">
        <authorList>
            <person name="Lucero-Rivera Y.E."/>
            <person name="Tovar-Ramirez D."/>
        </authorList>
    </citation>
    <scope>NUCLEOTIDE SEQUENCE [LARGE SCALE GENOMIC DNA]</scope>
    <source>
        <strain evidence="3">Araruama</strain>
    </source>
</reference>